<evidence type="ECO:0000256" key="5">
    <source>
        <dbReference type="SAM" id="MobiDB-lite"/>
    </source>
</evidence>
<accession>Q2H8I2</accession>
<dbReference type="VEuPathDB" id="FungiDB:CHGG_03472"/>
<keyword evidence="8" id="KW-1185">Reference proteome</keyword>
<dbReference type="PANTHER" id="PTHR15549">
    <property type="entry name" value="PAIRED IMMUNOGLOBULIN-LIKE TYPE 2 RECEPTOR"/>
    <property type="match status" value="1"/>
</dbReference>
<feature type="region of interest" description="Disordered" evidence="5">
    <location>
        <begin position="1"/>
        <end position="30"/>
    </location>
</feature>
<organism evidence="7 8">
    <name type="scientific">Chaetomium globosum (strain ATCC 6205 / CBS 148.51 / DSM 1962 / NBRC 6347 / NRRL 1970)</name>
    <name type="common">Soil fungus</name>
    <dbReference type="NCBI Taxonomy" id="306901"/>
    <lineage>
        <taxon>Eukaryota</taxon>
        <taxon>Fungi</taxon>
        <taxon>Dikarya</taxon>
        <taxon>Ascomycota</taxon>
        <taxon>Pezizomycotina</taxon>
        <taxon>Sordariomycetes</taxon>
        <taxon>Sordariomycetidae</taxon>
        <taxon>Sordariales</taxon>
        <taxon>Chaetomiaceae</taxon>
        <taxon>Chaetomium</taxon>
    </lineage>
</organism>
<feature type="compositionally biased region" description="Basic and acidic residues" evidence="5">
    <location>
        <begin position="244"/>
        <end position="256"/>
    </location>
</feature>
<dbReference type="PANTHER" id="PTHR15549:SF26">
    <property type="entry name" value="AXIAL BUDDING PATTERN PROTEIN 2-RELATED"/>
    <property type="match status" value="1"/>
</dbReference>
<dbReference type="InParanoid" id="Q2H8I2"/>
<dbReference type="InterPro" id="IPR051694">
    <property type="entry name" value="Immunoregulatory_rcpt-like"/>
</dbReference>
<dbReference type="GO" id="GO:0071944">
    <property type="term" value="C:cell periphery"/>
    <property type="evidence" value="ECO:0007669"/>
    <property type="project" value="UniProtKB-ARBA"/>
</dbReference>
<dbReference type="EMBL" id="CH408030">
    <property type="protein sequence ID" value="EAQ91537.1"/>
    <property type="molecule type" value="Genomic_DNA"/>
</dbReference>
<feature type="region of interest" description="Disordered" evidence="5">
    <location>
        <begin position="234"/>
        <end position="256"/>
    </location>
</feature>
<feature type="compositionally biased region" description="Low complexity" evidence="5">
    <location>
        <begin position="83"/>
        <end position="142"/>
    </location>
</feature>
<sequence>MAPPVGIHAASPEDAARNPRTGTTTGPDTGFKWEVQLYGLDLKQSNVFFLWLKQGGPGNQNNMNVDNLSTPYFNITNGPLPDTTSKPSTTTQLSTSSELSTSTSGSARSLSLTTPSPLSTETTPSPTAPSAADDAESSSRAETGLPVGAQAGIGVAVSVVGITCILCALFWYRHLKKKRQLLAGSQQKDVSPYSPAMSDPWKISELPPAHFQNPPAELRASHFYRSPCELRNGHSPVEIGAGRDFAEMPTPRDYRP</sequence>
<proteinExistence type="predicted"/>
<feature type="region of interest" description="Disordered" evidence="5">
    <location>
        <begin position="76"/>
        <end position="142"/>
    </location>
</feature>
<reference evidence="8" key="1">
    <citation type="journal article" date="2015" name="Genome Announc.">
        <title>Draft genome sequence of the cellulolytic fungus Chaetomium globosum.</title>
        <authorList>
            <person name="Cuomo C.A."/>
            <person name="Untereiner W.A."/>
            <person name="Ma L.-J."/>
            <person name="Grabherr M."/>
            <person name="Birren B.W."/>
        </authorList>
    </citation>
    <scope>NUCLEOTIDE SEQUENCE [LARGE SCALE GENOMIC DNA]</scope>
    <source>
        <strain evidence="8">ATCC 6205 / CBS 148.51 / DSM 1962 / NBRC 6347 / NRRL 1970</strain>
    </source>
</reference>
<name>Q2H8I2_CHAGB</name>
<evidence type="ECO:0000256" key="1">
    <source>
        <dbReference type="ARBA" id="ARBA00004167"/>
    </source>
</evidence>
<dbReference type="RefSeq" id="XP_001229988.1">
    <property type="nucleotide sequence ID" value="XM_001229987.1"/>
</dbReference>
<evidence type="ECO:0000256" key="3">
    <source>
        <dbReference type="ARBA" id="ARBA00022989"/>
    </source>
</evidence>
<dbReference type="Proteomes" id="UP000001056">
    <property type="component" value="Unassembled WGS sequence"/>
</dbReference>
<dbReference type="AlphaFoldDB" id="Q2H8I2"/>
<feature type="compositionally biased region" description="Low complexity" evidence="5">
    <location>
        <begin position="21"/>
        <end position="30"/>
    </location>
</feature>
<keyword evidence="4 6" id="KW-0472">Membrane</keyword>
<evidence type="ECO:0000256" key="6">
    <source>
        <dbReference type="SAM" id="Phobius"/>
    </source>
</evidence>
<dbReference type="eggNOG" id="ENOG502SQIV">
    <property type="taxonomic scope" value="Eukaryota"/>
</dbReference>
<gene>
    <name evidence="7" type="ORF">CHGG_03472</name>
</gene>
<dbReference type="GO" id="GO:0016020">
    <property type="term" value="C:membrane"/>
    <property type="evidence" value="ECO:0007669"/>
    <property type="project" value="UniProtKB-SubCell"/>
</dbReference>
<comment type="subcellular location">
    <subcellularLocation>
        <location evidence="1">Membrane</location>
        <topology evidence="1">Single-pass membrane protein</topology>
    </subcellularLocation>
</comment>
<feature type="transmembrane region" description="Helical" evidence="6">
    <location>
        <begin position="147"/>
        <end position="172"/>
    </location>
</feature>
<dbReference type="GeneID" id="4389179"/>
<keyword evidence="3 6" id="KW-1133">Transmembrane helix</keyword>
<evidence type="ECO:0000313" key="8">
    <source>
        <dbReference type="Proteomes" id="UP000001056"/>
    </source>
</evidence>
<keyword evidence="2 6" id="KW-0812">Transmembrane</keyword>
<evidence type="ECO:0000256" key="2">
    <source>
        <dbReference type="ARBA" id="ARBA00022692"/>
    </source>
</evidence>
<evidence type="ECO:0000313" key="7">
    <source>
        <dbReference type="EMBL" id="EAQ91537.1"/>
    </source>
</evidence>
<dbReference type="OrthoDB" id="5390143at2759"/>
<protein>
    <recommendedName>
        <fullName evidence="9">Mid2 domain-containing protein</fullName>
    </recommendedName>
</protein>
<dbReference type="HOGENOM" id="CLU_1085863_0_0_1"/>
<evidence type="ECO:0008006" key="9">
    <source>
        <dbReference type="Google" id="ProtNLM"/>
    </source>
</evidence>
<evidence type="ECO:0000256" key="4">
    <source>
        <dbReference type="ARBA" id="ARBA00023136"/>
    </source>
</evidence>